<reference evidence="2" key="2">
    <citation type="journal article" date="2014" name="ISME J.">
        <title>Microbial stratification in low pH oxic and suboxic macroscopic growths along an acid mine drainage.</title>
        <authorList>
            <person name="Mendez-Garcia C."/>
            <person name="Mesa V."/>
            <person name="Sprenger R.R."/>
            <person name="Richter M."/>
            <person name="Diez M.S."/>
            <person name="Solano J."/>
            <person name="Bargiela R."/>
            <person name="Golyshina O.V."/>
            <person name="Manteca A."/>
            <person name="Ramos J.L."/>
            <person name="Gallego J.R."/>
            <person name="Llorente I."/>
            <person name="Martins Dos Santos V.A."/>
            <person name="Jensen O.N."/>
            <person name="Pelaez A.I."/>
            <person name="Sanchez J."/>
            <person name="Ferrer M."/>
        </authorList>
    </citation>
    <scope>NUCLEOTIDE SEQUENCE</scope>
</reference>
<evidence type="ECO:0000313" key="2">
    <source>
        <dbReference type="EMBL" id="EQD69374.1"/>
    </source>
</evidence>
<feature type="domain" description="DUF3857" evidence="1">
    <location>
        <begin position="9"/>
        <end position="112"/>
    </location>
</feature>
<feature type="non-terminal residue" evidence="2">
    <location>
        <position position="181"/>
    </location>
</feature>
<evidence type="ECO:0000259" key="1">
    <source>
        <dbReference type="Pfam" id="PF12969"/>
    </source>
</evidence>
<gene>
    <name evidence="2" type="ORF">B2A_00096</name>
</gene>
<comment type="caution">
    <text evidence="2">The sequence shown here is derived from an EMBL/GenBank/DDBJ whole genome shotgun (WGS) entry which is preliminary data.</text>
</comment>
<sequence length="181" mass="19697">SYRLPKITTEAPISTAQAPAYSSQRVIAVAFGRLTKGAIVSAAYEVHTAAGIVPGAFGYFRVFDRTQPIRNASVSIRAPASVELYVQANDMKVVRKIEDGEQIITFNASHIASLVNVATPSERMEKSPFVAISTFPTAQDAVQAYARHLLKAEHVTLELQHLADRLAGQDIDPAGLMQRDY</sequence>
<dbReference type="InterPro" id="IPR024618">
    <property type="entry name" value="DUF3857"/>
</dbReference>
<accession>T1CM17</accession>
<dbReference type="AlphaFoldDB" id="T1CM17"/>
<protein>
    <recommendedName>
        <fullName evidence="1">DUF3857 domain-containing protein</fullName>
    </recommendedName>
</protein>
<dbReference type="Pfam" id="PF12969">
    <property type="entry name" value="DUF3857"/>
    <property type="match status" value="1"/>
</dbReference>
<dbReference type="EMBL" id="AUZZ01000070">
    <property type="protein sequence ID" value="EQD69374.1"/>
    <property type="molecule type" value="Genomic_DNA"/>
</dbReference>
<dbReference type="Gene3D" id="2.60.40.3140">
    <property type="match status" value="1"/>
</dbReference>
<reference evidence="2" key="1">
    <citation type="submission" date="2013-08" db="EMBL/GenBank/DDBJ databases">
        <authorList>
            <person name="Mendez C."/>
            <person name="Richter M."/>
            <person name="Ferrer M."/>
            <person name="Sanchez J."/>
        </authorList>
    </citation>
    <scope>NUCLEOTIDE SEQUENCE</scope>
</reference>
<proteinExistence type="predicted"/>
<organism evidence="2">
    <name type="scientific">mine drainage metagenome</name>
    <dbReference type="NCBI Taxonomy" id="410659"/>
    <lineage>
        <taxon>unclassified sequences</taxon>
        <taxon>metagenomes</taxon>
        <taxon>ecological metagenomes</taxon>
    </lineage>
</organism>
<name>T1CM17_9ZZZZ</name>
<feature type="non-terminal residue" evidence="2">
    <location>
        <position position="1"/>
    </location>
</feature>